<feature type="repeat" description="TPR" evidence="3">
    <location>
        <begin position="294"/>
        <end position="327"/>
    </location>
</feature>
<dbReference type="PANTHER" id="PTHR45586:SF1">
    <property type="entry name" value="LIPOPOLYSACCHARIDE ASSEMBLY PROTEIN B"/>
    <property type="match status" value="1"/>
</dbReference>
<proteinExistence type="predicted"/>
<dbReference type="Gene3D" id="1.25.40.10">
    <property type="entry name" value="Tetratricopeptide repeat domain"/>
    <property type="match status" value="4"/>
</dbReference>
<dbReference type="SMART" id="SM00028">
    <property type="entry name" value="TPR"/>
    <property type="match status" value="7"/>
</dbReference>
<evidence type="ECO:0000313" key="5">
    <source>
        <dbReference type="Proteomes" id="UP001576774"/>
    </source>
</evidence>
<organism evidence="4 5">
    <name type="scientific">Floridaenema aerugineum BLCC-F46</name>
    <dbReference type="NCBI Taxonomy" id="3153654"/>
    <lineage>
        <taxon>Bacteria</taxon>
        <taxon>Bacillati</taxon>
        <taxon>Cyanobacteriota</taxon>
        <taxon>Cyanophyceae</taxon>
        <taxon>Oscillatoriophycideae</taxon>
        <taxon>Aerosakkonematales</taxon>
        <taxon>Aerosakkonemataceae</taxon>
        <taxon>Floridanema</taxon>
        <taxon>Floridanema aerugineum</taxon>
    </lineage>
</organism>
<dbReference type="InterPro" id="IPR019734">
    <property type="entry name" value="TPR_rpt"/>
</dbReference>
<evidence type="ECO:0000256" key="1">
    <source>
        <dbReference type="ARBA" id="ARBA00022737"/>
    </source>
</evidence>
<dbReference type="SUPFAM" id="SSF48452">
    <property type="entry name" value="TPR-like"/>
    <property type="match status" value="3"/>
</dbReference>
<evidence type="ECO:0000256" key="3">
    <source>
        <dbReference type="PROSITE-ProRule" id="PRU00339"/>
    </source>
</evidence>
<accession>A0ABV4XFV3</accession>
<comment type="caution">
    <text evidence="4">The sequence shown here is derived from an EMBL/GenBank/DDBJ whole genome shotgun (WGS) entry which is preliminary data.</text>
</comment>
<name>A0ABV4XFV3_9CYAN</name>
<protein>
    <submittedName>
        <fullName evidence="4">Tetratricopeptide repeat protein</fullName>
    </submittedName>
</protein>
<dbReference type="Pfam" id="PF13432">
    <property type="entry name" value="TPR_16"/>
    <property type="match status" value="3"/>
</dbReference>
<dbReference type="PROSITE" id="PS50005">
    <property type="entry name" value="TPR"/>
    <property type="match status" value="3"/>
</dbReference>
<dbReference type="InterPro" id="IPR011990">
    <property type="entry name" value="TPR-like_helical_dom_sf"/>
</dbReference>
<dbReference type="PANTHER" id="PTHR45586">
    <property type="entry name" value="TPR REPEAT-CONTAINING PROTEIN PA4667"/>
    <property type="match status" value="1"/>
</dbReference>
<keyword evidence="5" id="KW-1185">Reference proteome</keyword>
<dbReference type="EMBL" id="JBHFNQ010000235">
    <property type="protein sequence ID" value="MFB2881685.1"/>
    <property type="molecule type" value="Genomic_DNA"/>
</dbReference>
<evidence type="ECO:0000256" key="2">
    <source>
        <dbReference type="ARBA" id="ARBA00022803"/>
    </source>
</evidence>
<feature type="repeat" description="TPR" evidence="3">
    <location>
        <begin position="414"/>
        <end position="447"/>
    </location>
</feature>
<dbReference type="Proteomes" id="UP001576774">
    <property type="component" value="Unassembled WGS sequence"/>
</dbReference>
<dbReference type="InterPro" id="IPR051012">
    <property type="entry name" value="CellSynth/LPSAsmb/PSIAsmb"/>
</dbReference>
<keyword evidence="1" id="KW-0677">Repeat</keyword>
<sequence length="549" mass="62112">MSRNSASCLVSVTQSSGVELNVHLVLDEKPSRQDQKLKTLSQYVQQYASGWKKRLELANLLSAKGYWEQAVTEYRQIVERQPQLIDVWLKLGKLLQLMGRKAEAIEVYQSARGSGSNQVIEQHITGLIATCQGDTKKAILAFETAANLEPNNAAHWLALGQLQIGRENPLAALRAFDEILSLNPNDIVALIHSYDALMAVGNIPQAQQQLDKLILLAADDLRVLQRHLDQRCQIKLVSGEQGKLTKKMMSAALQQAPNAADVHKSLAYYHIFRGDWAQGIKVLAEFTEKYPYNPNGWYHYGRCLFDTGEYQAAAEVMLKVYRLYPDDWEIYRALCEILPLSLTPPLARGAGEDLQMAEEDNLFLASLVEEMLERFPERWSVWATAGRLLVESFQEIKRGCSLSLRGTQLQPQLADAWFCHGRVLALAGKHQKAVTALEKGWQLLPETGGYRQSVSAAVWLGESYQALGNDRSSRQWWEEACQGSEKFRLFHPVMADYWQGRALEGLGDALGAIELYRNALTQQLLYPVRDEVKHRIKRLRAKLRKRSRP</sequence>
<dbReference type="RefSeq" id="WP_413274660.1">
    <property type="nucleotide sequence ID" value="NZ_JBHFNQ010000235.1"/>
</dbReference>
<keyword evidence="2 3" id="KW-0802">TPR repeat</keyword>
<evidence type="ECO:0000313" key="4">
    <source>
        <dbReference type="EMBL" id="MFB2881685.1"/>
    </source>
</evidence>
<reference evidence="4 5" key="1">
    <citation type="submission" date="2024-09" db="EMBL/GenBank/DDBJ databases">
        <title>Floridaenema gen nov. (Aerosakkonemataceae, Aerosakkonematales ord. nov., Cyanobacteria) from benthic tropical and subtropical fresh waters, with the description of four new species.</title>
        <authorList>
            <person name="Moretto J.A."/>
            <person name="Berthold D.E."/>
            <person name="Lefler F.W."/>
            <person name="Huang I.-S."/>
            <person name="Laughinghouse H. IV."/>
        </authorList>
    </citation>
    <scope>NUCLEOTIDE SEQUENCE [LARGE SCALE GENOMIC DNA]</scope>
    <source>
        <strain evidence="4 5">BLCC-F46</strain>
    </source>
</reference>
<feature type="repeat" description="TPR" evidence="3">
    <location>
        <begin position="153"/>
        <end position="186"/>
    </location>
</feature>
<gene>
    <name evidence="4" type="ORF">ACE1CC_32945</name>
</gene>